<dbReference type="InterPro" id="IPR000524">
    <property type="entry name" value="Tscrpt_reg_HTH_GntR"/>
</dbReference>
<keyword evidence="3" id="KW-0804">Transcription</keyword>
<dbReference type="RefSeq" id="WP_029286288.1">
    <property type="nucleotide sequence ID" value="NZ_CP176757.1"/>
</dbReference>
<dbReference type="InterPro" id="IPR036390">
    <property type="entry name" value="WH_DNA-bd_sf"/>
</dbReference>
<organism evidence="5 6">
    <name type="scientific">Metabacillus indicus</name>
    <name type="common">Bacillus indicus</name>
    <dbReference type="NCBI Taxonomy" id="246786"/>
    <lineage>
        <taxon>Bacteria</taxon>
        <taxon>Bacillati</taxon>
        <taxon>Bacillota</taxon>
        <taxon>Bacilli</taxon>
        <taxon>Bacillales</taxon>
        <taxon>Bacillaceae</taxon>
        <taxon>Metabacillus</taxon>
    </lineage>
</organism>
<dbReference type="EMBL" id="JNVC02000017">
    <property type="protein sequence ID" value="KEZ47706.1"/>
    <property type="molecule type" value="Genomic_DNA"/>
</dbReference>
<evidence type="ECO:0000313" key="6">
    <source>
        <dbReference type="Proteomes" id="UP000028549"/>
    </source>
</evidence>
<dbReference type="SMART" id="SM00345">
    <property type="entry name" value="HTH_GNTR"/>
    <property type="match status" value="1"/>
</dbReference>
<evidence type="ECO:0000313" key="5">
    <source>
        <dbReference type="EMBL" id="KEZ47706.1"/>
    </source>
</evidence>
<dbReference type="PROSITE" id="PS50949">
    <property type="entry name" value="HTH_GNTR"/>
    <property type="match status" value="1"/>
</dbReference>
<dbReference type="PANTHER" id="PTHR38445">
    <property type="entry name" value="HTH-TYPE TRANSCRIPTIONAL REPRESSOR YTRA"/>
    <property type="match status" value="1"/>
</dbReference>
<dbReference type="GO" id="GO:0003677">
    <property type="term" value="F:DNA binding"/>
    <property type="evidence" value="ECO:0007669"/>
    <property type="project" value="UniProtKB-KW"/>
</dbReference>
<evidence type="ECO:0000256" key="3">
    <source>
        <dbReference type="ARBA" id="ARBA00023163"/>
    </source>
</evidence>
<name>A0A084GK44_METID</name>
<dbReference type="AlphaFoldDB" id="A0A084GK44"/>
<dbReference type="GO" id="GO:0003700">
    <property type="term" value="F:DNA-binding transcription factor activity"/>
    <property type="evidence" value="ECO:0007669"/>
    <property type="project" value="InterPro"/>
</dbReference>
<dbReference type="Pfam" id="PF00392">
    <property type="entry name" value="GntR"/>
    <property type="match status" value="1"/>
</dbReference>
<gene>
    <name evidence="5" type="ORF">GS18_0218765</name>
</gene>
<dbReference type="Proteomes" id="UP000028549">
    <property type="component" value="Unassembled WGS sequence"/>
</dbReference>
<evidence type="ECO:0000259" key="4">
    <source>
        <dbReference type="PROSITE" id="PS50949"/>
    </source>
</evidence>
<keyword evidence="1" id="KW-0805">Transcription regulation</keyword>
<dbReference type="InterPro" id="IPR036388">
    <property type="entry name" value="WH-like_DNA-bd_sf"/>
</dbReference>
<evidence type="ECO:0000256" key="1">
    <source>
        <dbReference type="ARBA" id="ARBA00023015"/>
    </source>
</evidence>
<dbReference type="SUPFAM" id="SSF46785">
    <property type="entry name" value="Winged helix' DNA-binding domain"/>
    <property type="match status" value="1"/>
</dbReference>
<dbReference type="STRING" id="246786.GS18_0218765"/>
<dbReference type="OrthoDB" id="162505at2"/>
<dbReference type="Gene3D" id="1.10.10.10">
    <property type="entry name" value="Winged helix-like DNA-binding domain superfamily/Winged helix DNA-binding domain"/>
    <property type="match status" value="1"/>
</dbReference>
<keyword evidence="6" id="KW-1185">Reference proteome</keyword>
<evidence type="ECO:0000256" key="2">
    <source>
        <dbReference type="ARBA" id="ARBA00023125"/>
    </source>
</evidence>
<comment type="caution">
    <text evidence="5">The sequence shown here is derived from an EMBL/GenBank/DDBJ whole genome shotgun (WGS) entry which is preliminary data.</text>
</comment>
<sequence length="125" mass="13959">MNPFLDTDRPIFQQIAEQVEDDIINGLVQEGERVPSTNEFAAHYQINPATAAKGINQLVEKGILFKKRGIGMFVADGAKSKLVHQRKEQFFEAYILPLKSEAQKLNISVSDLKEMLEKGGGANER</sequence>
<feature type="domain" description="HTH gntR-type" evidence="4">
    <location>
        <begin position="9"/>
        <end position="77"/>
    </location>
</feature>
<dbReference type="PANTHER" id="PTHR38445:SF10">
    <property type="entry name" value="GNTR-FAMILY TRANSCRIPTIONAL REGULATOR"/>
    <property type="match status" value="1"/>
</dbReference>
<reference evidence="5 6" key="1">
    <citation type="journal article" date="2005" name="Int. J. Syst. Evol. Microbiol.">
        <title>Bacillus cibi sp. nov., isolated from jeotgal, a traditional Korean fermented seafood.</title>
        <authorList>
            <person name="Yoon J.H."/>
            <person name="Lee C.H."/>
            <person name="Oh T.K."/>
        </authorList>
    </citation>
    <scope>NUCLEOTIDE SEQUENCE [LARGE SCALE GENOMIC DNA]</scope>
    <source>
        <strain evidence="5 6">DSM 16189</strain>
    </source>
</reference>
<protein>
    <submittedName>
        <fullName evidence="5">GntR family transcriptional regulator</fullName>
    </submittedName>
</protein>
<keyword evidence="2" id="KW-0238">DNA-binding</keyword>
<dbReference type="CDD" id="cd07377">
    <property type="entry name" value="WHTH_GntR"/>
    <property type="match status" value="1"/>
</dbReference>
<proteinExistence type="predicted"/>
<accession>A0A084GK44</accession>